<dbReference type="EMBL" id="CALBWS010000001">
    <property type="protein sequence ID" value="CAH2713051.1"/>
    <property type="molecule type" value="Genomic_DNA"/>
</dbReference>
<gene>
    <name evidence="3" type="ORF">BACCIP111895_00184</name>
</gene>
<evidence type="ECO:0000256" key="1">
    <source>
        <dbReference type="ARBA" id="ARBA00006845"/>
    </source>
</evidence>
<accession>A0ABM9ELT6</accession>
<dbReference type="Proteomes" id="UP000838308">
    <property type="component" value="Unassembled WGS sequence"/>
</dbReference>
<protein>
    <recommendedName>
        <fullName evidence="2">Barstar (barnase inhibitor) domain-containing protein</fullName>
    </recommendedName>
</protein>
<feature type="domain" description="Barstar (barnase inhibitor)" evidence="2">
    <location>
        <begin position="85"/>
        <end position="163"/>
    </location>
</feature>
<dbReference type="SUPFAM" id="SSF52038">
    <property type="entry name" value="Barstar-related"/>
    <property type="match status" value="1"/>
</dbReference>
<dbReference type="Gene3D" id="3.30.370.10">
    <property type="entry name" value="Barstar-like"/>
    <property type="match status" value="1"/>
</dbReference>
<evidence type="ECO:0000313" key="3">
    <source>
        <dbReference type="EMBL" id="CAH2713051.1"/>
    </source>
</evidence>
<keyword evidence="4" id="KW-1185">Reference proteome</keyword>
<organism evidence="3 4">
    <name type="scientific">Neobacillus rhizosphaerae</name>
    <dbReference type="NCBI Taxonomy" id="2880965"/>
    <lineage>
        <taxon>Bacteria</taxon>
        <taxon>Bacillati</taxon>
        <taxon>Bacillota</taxon>
        <taxon>Bacilli</taxon>
        <taxon>Bacillales</taxon>
        <taxon>Bacillaceae</taxon>
        <taxon>Neobacillus</taxon>
    </lineage>
</organism>
<evidence type="ECO:0000259" key="2">
    <source>
        <dbReference type="Pfam" id="PF01337"/>
    </source>
</evidence>
<evidence type="ECO:0000313" key="4">
    <source>
        <dbReference type="Proteomes" id="UP000838308"/>
    </source>
</evidence>
<comment type="similarity">
    <text evidence="1">Belongs to the barstar family.</text>
</comment>
<proteinExistence type="inferred from homology"/>
<dbReference type="InterPro" id="IPR000468">
    <property type="entry name" value="Barstar"/>
</dbReference>
<name>A0ABM9ELT6_9BACI</name>
<reference evidence="3" key="1">
    <citation type="submission" date="2022-04" db="EMBL/GenBank/DDBJ databases">
        <authorList>
            <person name="Criscuolo A."/>
        </authorList>
    </citation>
    <scope>NUCLEOTIDE SEQUENCE</scope>
    <source>
        <strain evidence="3">CIP111895</strain>
    </source>
</reference>
<dbReference type="InterPro" id="IPR035905">
    <property type="entry name" value="Barstar-like_sf"/>
</dbReference>
<dbReference type="Pfam" id="PF01337">
    <property type="entry name" value="Barstar"/>
    <property type="match status" value="1"/>
</dbReference>
<sequence length="173" mass="20482">MLYEVRIWGKDLKCDVCFENQWFKSTLKTELVSEENGWEYNKEVRYMFECKKCGNCRIFGKVSNEDNIEDVKITISPILEVPPIISIDVSNIKKSKELHLLLKEKLEFPDFYGENWDAFWDAITGLVELPDKLEFIGWAKLQKKLPRDATIMKKCLVDYNKESYVKKCEFIFN</sequence>
<comment type="caution">
    <text evidence="3">The sequence shown here is derived from an EMBL/GenBank/DDBJ whole genome shotgun (WGS) entry which is preliminary data.</text>
</comment>